<proteinExistence type="predicted"/>
<dbReference type="AlphaFoldDB" id="W4HEK2"/>
<name>W4HEK2_9RHOB</name>
<comment type="caution">
    <text evidence="1">The sequence shown here is derived from an EMBL/GenBank/DDBJ whole genome shotgun (WGS) entry which is preliminary data.</text>
</comment>
<organism evidence="1 2">
    <name type="scientific">Roseivivax marinus</name>
    <dbReference type="NCBI Taxonomy" id="1379903"/>
    <lineage>
        <taxon>Bacteria</taxon>
        <taxon>Pseudomonadati</taxon>
        <taxon>Pseudomonadota</taxon>
        <taxon>Alphaproteobacteria</taxon>
        <taxon>Rhodobacterales</taxon>
        <taxon>Roseobacteraceae</taxon>
        <taxon>Roseivivax</taxon>
    </lineage>
</organism>
<protein>
    <submittedName>
        <fullName evidence="1">Uncharacterized protein</fullName>
    </submittedName>
</protein>
<reference evidence="1 2" key="1">
    <citation type="journal article" date="2014" name="Antonie Van Leeuwenhoek">
        <title>Roseivivax atlanticus sp. nov., isolated from surface seawater of the Atlantic Ocean.</title>
        <authorList>
            <person name="Li G."/>
            <person name="Lai Q."/>
            <person name="Liu X."/>
            <person name="Sun F."/>
            <person name="Shao Z."/>
        </authorList>
    </citation>
    <scope>NUCLEOTIDE SEQUENCE [LARGE SCALE GENOMIC DNA]</scope>
    <source>
        <strain evidence="1 2">22II-s10s</strain>
    </source>
</reference>
<keyword evidence="2" id="KW-1185">Reference proteome</keyword>
<gene>
    <name evidence="1" type="ORF">ATO8_20299</name>
</gene>
<evidence type="ECO:0000313" key="2">
    <source>
        <dbReference type="Proteomes" id="UP000019063"/>
    </source>
</evidence>
<sequence>MPTPELVRAKLRAARAIPPTVRAAMSRAPEEIAPGAIDVLDRFYHALSNHRRDHDCPPRSCYDAAAKSEPTLATLLLTLERFAPEMSLAEGRVARKAWYRRRKGGRRKAQPVPLADTAPPDCWPTSWHPAYSRLIAESPRESTALRYINSLTRCAQELSALELAPTPDRFRALLLGEAFGDQGLSPRTVRNYVGAFLRLAQCLGADEDALVGIADIFAVWRARAARAPKQKDIKLDAFAERGGTWHGLLDQAVSLCAAFDGAGGSWRASKERGRLQAAVLIIAINTTARTGDIATWRVGRELIRKADGSWSLRYRSKKSGHTIKYSRLWPETHAALDAVLLAGRPARMLEERYAAVEGRTWMRHGRARVPSRYPSELVKEVASLSAHPLRTLAADVLRRIDPGASVDKTAAWLGQSDLRSQDDYAVAPIGRTQCDAWARVRDQIRRTGA</sequence>
<dbReference type="eggNOG" id="ENOG502ZBFP">
    <property type="taxonomic scope" value="Bacteria"/>
</dbReference>
<evidence type="ECO:0000313" key="1">
    <source>
        <dbReference type="EMBL" id="ETW10833.1"/>
    </source>
</evidence>
<dbReference type="EMBL" id="AQQW01000023">
    <property type="protein sequence ID" value="ETW10833.1"/>
    <property type="molecule type" value="Genomic_DNA"/>
</dbReference>
<dbReference type="RefSeq" id="WP_043847265.1">
    <property type="nucleotide sequence ID" value="NZ_AQQW01000023.1"/>
</dbReference>
<dbReference type="Proteomes" id="UP000019063">
    <property type="component" value="Unassembled WGS sequence"/>
</dbReference>
<accession>W4HEK2</accession>